<evidence type="ECO:0000256" key="10">
    <source>
        <dbReference type="ARBA" id="ARBA00023136"/>
    </source>
</evidence>
<proteinExistence type="predicted"/>
<evidence type="ECO:0000256" key="5">
    <source>
        <dbReference type="ARBA" id="ARBA00022553"/>
    </source>
</evidence>
<keyword evidence="7 11" id="KW-0812">Transmembrane</keyword>
<dbReference type="PROSITE" id="PS50109">
    <property type="entry name" value="HIS_KIN"/>
    <property type="match status" value="1"/>
</dbReference>
<dbReference type="PROSITE" id="PS50885">
    <property type="entry name" value="HAMP"/>
    <property type="match status" value="1"/>
</dbReference>
<dbReference type="STRING" id="487685.SAMN04488696_2168"/>
<evidence type="ECO:0000256" key="1">
    <source>
        <dbReference type="ARBA" id="ARBA00000085"/>
    </source>
</evidence>
<evidence type="ECO:0000256" key="2">
    <source>
        <dbReference type="ARBA" id="ARBA00004651"/>
    </source>
</evidence>
<dbReference type="Pfam" id="PF02518">
    <property type="entry name" value="HATPase_c"/>
    <property type="match status" value="1"/>
</dbReference>
<evidence type="ECO:0000259" key="12">
    <source>
        <dbReference type="PROSITE" id="PS50109"/>
    </source>
</evidence>
<keyword evidence="4" id="KW-1003">Cell membrane</keyword>
<dbReference type="Pfam" id="PF07568">
    <property type="entry name" value="HisKA_2"/>
    <property type="match status" value="1"/>
</dbReference>
<dbReference type="SUPFAM" id="SSF55874">
    <property type="entry name" value="ATPase domain of HSP90 chaperone/DNA topoisomerase II/histidine kinase"/>
    <property type="match status" value="1"/>
</dbReference>
<dbReference type="OrthoDB" id="8127at2157"/>
<dbReference type="GO" id="GO:0007165">
    <property type="term" value="P:signal transduction"/>
    <property type="evidence" value="ECO:0007669"/>
    <property type="project" value="InterPro"/>
</dbReference>
<dbReference type="Gene3D" id="3.30.450.20">
    <property type="entry name" value="PAS domain"/>
    <property type="match status" value="3"/>
</dbReference>
<dbReference type="GO" id="GO:0004673">
    <property type="term" value="F:protein histidine kinase activity"/>
    <property type="evidence" value="ECO:0007669"/>
    <property type="project" value="UniProtKB-EC"/>
</dbReference>
<dbReference type="PANTHER" id="PTHR43065">
    <property type="entry name" value="SENSOR HISTIDINE KINASE"/>
    <property type="match status" value="1"/>
</dbReference>
<feature type="transmembrane region" description="Helical" evidence="11">
    <location>
        <begin position="12"/>
        <end position="32"/>
    </location>
</feature>
<keyword evidence="6" id="KW-0808">Transferase</keyword>
<dbReference type="Proteomes" id="UP000198535">
    <property type="component" value="Unassembled WGS sequence"/>
</dbReference>
<keyword evidence="9 11" id="KW-1133">Transmembrane helix</keyword>
<evidence type="ECO:0000256" key="3">
    <source>
        <dbReference type="ARBA" id="ARBA00012438"/>
    </source>
</evidence>
<dbReference type="GO" id="GO:0005886">
    <property type="term" value="C:plasma membrane"/>
    <property type="evidence" value="ECO:0007669"/>
    <property type="project" value="UniProtKB-SubCell"/>
</dbReference>
<gene>
    <name evidence="14" type="ORF">SAMN04488696_2168</name>
</gene>
<keyword evidence="10 11" id="KW-0472">Membrane</keyword>
<dbReference type="EC" id="2.7.13.3" evidence="3"/>
<evidence type="ECO:0000313" key="15">
    <source>
        <dbReference type="Proteomes" id="UP000198535"/>
    </source>
</evidence>
<dbReference type="InterPro" id="IPR003660">
    <property type="entry name" value="HAMP_dom"/>
</dbReference>
<feature type="domain" description="Histidine kinase" evidence="12">
    <location>
        <begin position="490"/>
        <end position="680"/>
    </location>
</feature>
<dbReference type="CDD" id="cd12912">
    <property type="entry name" value="PDC2_MCP_like"/>
    <property type="match status" value="1"/>
</dbReference>
<dbReference type="InterPro" id="IPR011495">
    <property type="entry name" value="Sig_transdc_His_kin_sub2_dim/P"/>
</dbReference>
<accession>A0A1I4T3R6</accession>
<protein>
    <recommendedName>
        <fullName evidence="3">histidine kinase</fullName>
        <ecNumber evidence="3">2.7.13.3</ecNumber>
    </recommendedName>
</protein>
<dbReference type="PANTHER" id="PTHR43065:SF23">
    <property type="entry name" value="SENSOR HISTIDINE KINASE PDTAS"/>
    <property type="match status" value="1"/>
</dbReference>
<dbReference type="RefSeq" id="WP_091936773.1">
    <property type="nucleotide sequence ID" value="NZ_FOUJ01000004.1"/>
</dbReference>
<dbReference type="InterPro" id="IPR033479">
    <property type="entry name" value="dCache_1"/>
</dbReference>
<keyword evidence="8 14" id="KW-0418">Kinase</keyword>
<evidence type="ECO:0000256" key="11">
    <source>
        <dbReference type="SAM" id="Phobius"/>
    </source>
</evidence>
<keyword evidence="5" id="KW-0597">Phosphoprotein</keyword>
<sequence>MKLENMSLKAKLILYIVIGTLAVLLISTAMTISTVTTQEENLAYKQATEMAKNYASEFNGDMEKNMAIAETIAVSMSSYDSLSREETSNMLYDLLVEHPDLLGTYVAYEPNAFDGEDELYVNSSGHDATGRFVPYWNKIGGDIQLNPLVNYDKLDYYQLPKETKRTAITQPYYYEGVFMVSFVSPIMKDNEFQGISGVDVSLNYLNDEISTVKAFDTGYAFMVDDRGVLVAYPYNKELIGEKTLYDFGIEELSTVSEDILSGNSGHVETIDPTTGEDVVMFYEPVTTGNFSFILVIPKDEIFAGVQNLSNKLLLISLAAVLFMGGFSYLIALSFNKTITDIVHDFKTISKDAVKGNLSTRAETNVEKDFKEIPIGLNEILEAVVTPVRDTIRLTKSLSRGKLSDRSKLEAKGEFKQLANTLDTLAESLDTMIEDSNRVLTAFQHNDFSQKIEVHGEGDFGKLTEGIEKTRITLAQIMDERKKLEEVRKKEIHHRIKNNLQVISSLLDLESEKFDDDAVIEAFRESQNRVVSMALVHEELYKSQDMESIDFSDYLMKLVNELSYSYMMEKENIKVKLDLDIVFIDMETAIPLGMIVNEIISNSLKHAFAPEEEGEIFVYLDLTNGKLTLTVGDNGRGFPEGMDFTQTESLGLQLVTTLTAQINGTIELDRNKGTKFKIRLK</sequence>
<evidence type="ECO:0000256" key="6">
    <source>
        <dbReference type="ARBA" id="ARBA00022679"/>
    </source>
</evidence>
<comment type="catalytic activity">
    <reaction evidence="1">
        <text>ATP + protein L-histidine = ADP + protein N-phospho-L-histidine.</text>
        <dbReference type="EC" id="2.7.13.3"/>
    </reaction>
</comment>
<dbReference type="SMART" id="SM00304">
    <property type="entry name" value="HAMP"/>
    <property type="match status" value="1"/>
</dbReference>
<evidence type="ECO:0000256" key="9">
    <source>
        <dbReference type="ARBA" id="ARBA00022989"/>
    </source>
</evidence>
<dbReference type="Gene3D" id="3.30.565.10">
    <property type="entry name" value="Histidine kinase-like ATPase, C-terminal domain"/>
    <property type="match status" value="1"/>
</dbReference>
<feature type="transmembrane region" description="Helical" evidence="11">
    <location>
        <begin position="312"/>
        <end position="331"/>
    </location>
</feature>
<dbReference type="InterPro" id="IPR005467">
    <property type="entry name" value="His_kinase_dom"/>
</dbReference>
<feature type="domain" description="HAMP" evidence="13">
    <location>
        <begin position="381"/>
        <end position="433"/>
    </location>
</feature>
<dbReference type="SMART" id="SM00387">
    <property type="entry name" value="HATPase_c"/>
    <property type="match status" value="1"/>
</dbReference>
<dbReference type="InterPro" id="IPR003594">
    <property type="entry name" value="HATPase_dom"/>
</dbReference>
<dbReference type="Gene3D" id="1.20.120.1530">
    <property type="match status" value="1"/>
</dbReference>
<reference evidence="15" key="1">
    <citation type="submission" date="2016-10" db="EMBL/GenBank/DDBJ databases">
        <authorList>
            <person name="Varghese N."/>
            <person name="Submissions S."/>
        </authorList>
    </citation>
    <scope>NUCLEOTIDE SEQUENCE [LARGE SCALE GENOMIC DNA]</scope>
    <source>
        <strain evidence="15">Mob M</strain>
    </source>
</reference>
<dbReference type="CDD" id="cd06225">
    <property type="entry name" value="HAMP"/>
    <property type="match status" value="1"/>
</dbReference>
<dbReference type="Pfam" id="PF18947">
    <property type="entry name" value="HAMP_2"/>
    <property type="match status" value="1"/>
</dbReference>
<evidence type="ECO:0000313" key="14">
    <source>
        <dbReference type="EMBL" id="SFM71281.1"/>
    </source>
</evidence>
<keyword evidence="15" id="KW-1185">Reference proteome</keyword>
<organism evidence="14 15">
    <name type="scientific">Methanolobus profundi</name>
    <dbReference type="NCBI Taxonomy" id="487685"/>
    <lineage>
        <taxon>Archaea</taxon>
        <taxon>Methanobacteriati</taxon>
        <taxon>Methanobacteriota</taxon>
        <taxon>Stenosarchaea group</taxon>
        <taxon>Methanomicrobia</taxon>
        <taxon>Methanosarcinales</taxon>
        <taxon>Methanosarcinaceae</taxon>
        <taxon>Methanolobus</taxon>
    </lineage>
</organism>
<evidence type="ECO:0000259" key="13">
    <source>
        <dbReference type="PROSITE" id="PS50885"/>
    </source>
</evidence>
<name>A0A1I4T3R6_9EURY</name>
<evidence type="ECO:0000256" key="7">
    <source>
        <dbReference type="ARBA" id="ARBA00022692"/>
    </source>
</evidence>
<dbReference type="AlphaFoldDB" id="A0A1I4T3R6"/>
<dbReference type="CDD" id="cd12913">
    <property type="entry name" value="PDC1_MCP_like"/>
    <property type="match status" value="1"/>
</dbReference>
<evidence type="ECO:0000256" key="8">
    <source>
        <dbReference type="ARBA" id="ARBA00022777"/>
    </source>
</evidence>
<dbReference type="Pfam" id="PF02743">
    <property type="entry name" value="dCache_1"/>
    <property type="match status" value="1"/>
</dbReference>
<dbReference type="EMBL" id="FOUJ01000004">
    <property type="protein sequence ID" value="SFM71281.1"/>
    <property type="molecule type" value="Genomic_DNA"/>
</dbReference>
<evidence type="ECO:0000256" key="4">
    <source>
        <dbReference type="ARBA" id="ARBA00022475"/>
    </source>
</evidence>
<comment type="subcellular location">
    <subcellularLocation>
        <location evidence="2">Cell membrane</location>
        <topology evidence="2">Multi-pass membrane protein</topology>
    </subcellularLocation>
</comment>
<dbReference type="InterPro" id="IPR036890">
    <property type="entry name" value="HATPase_C_sf"/>
</dbReference>